<evidence type="ECO:0000256" key="1">
    <source>
        <dbReference type="SAM" id="Phobius"/>
    </source>
</evidence>
<feature type="transmembrane region" description="Helical" evidence="1">
    <location>
        <begin position="113"/>
        <end position="132"/>
    </location>
</feature>
<feature type="transmembrane region" description="Helical" evidence="1">
    <location>
        <begin position="182"/>
        <end position="201"/>
    </location>
</feature>
<proteinExistence type="predicted"/>
<feature type="transmembrane region" description="Helical" evidence="1">
    <location>
        <begin position="330"/>
        <end position="349"/>
    </location>
</feature>
<accession>A0A0R2JI13</accession>
<dbReference type="RefSeq" id="WP_057787819.1">
    <property type="nucleotide sequence ID" value="NZ_JQCD01000024.1"/>
</dbReference>
<dbReference type="PATRIC" id="fig|1620.3.peg.485"/>
<reference evidence="2 3" key="1">
    <citation type="journal article" date="2015" name="Genome Announc.">
        <title>Expanding the biotechnology potential of lactobacilli through comparative genomics of 213 strains and associated genera.</title>
        <authorList>
            <person name="Sun Z."/>
            <person name="Harris H.M."/>
            <person name="McCann A."/>
            <person name="Guo C."/>
            <person name="Argimon S."/>
            <person name="Zhang W."/>
            <person name="Yang X."/>
            <person name="Jeffery I.B."/>
            <person name="Cooney J.C."/>
            <person name="Kagawa T.F."/>
            <person name="Liu W."/>
            <person name="Song Y."/>
            <person name="Salvetti E."/>
            <person name="Wrobel A."/>
            <person name="Rasinkangas P."/>
            <person name="Parkhill J."/>
            <person name="Rea M.C."/>
            <person name="O'Sullivan O."/>
            <person name="Ritari J."/>
            <person name="Douillard F.P."/>
            <person name="Paul Ross R."/>
            <person name="Yang R."/>
            <person name="Briner A.E."/>
            <person name="Felis G.E."/>
            <person name="de Vos W.M."/>
            <person name="Barrangou R."/>
            <person name="Klaenhammer T.R."/>
            <person name="Caufield P.W."/>
            <person name="Cui Y."/>
            <person name="Zhang H."/>
            <person name="O'Toole P.W."/>
        </authorList>
    </citation>
    <scope>NUCLEOTIDE SEQUENCE [LARGE SCALE GENOMIC DNA]</scope>
    <source>
        <strain evidence="2 3">DSM 20014</strain>
    </source>
</reference>
<dbReference type="GO" id="GO:0016740">
    <property type="term" value="F:transferase activity"/>
    <property type="evidence" value="ECO:0007669"/>
    <property type="project" value="UniProtKB-KW"/>
</dbReference>
<dbReference type="Proteomes" id="UP000051673">
    <property type="component" value="Unassembled WGS sequence"/>
</dbReference>
<keyword evidence="2" id="KW-0808">Transferase</keyword>
<protein>
    <submittedName>
        <fullName evidence="2">Teichoic acid polysaccharide glycosyl transferase</fullName>
    </submittedName>
</protein>
<dbReference type="OrthoDB" id="5056808at2"/>
<evidence type="ECO:0000313" key="2">
    <source>
        <dbReference type="EMBL" id="KRN76968.1"/>
    </source>
</evidence>
<feature type="transmembrane region" description="Helical" evidence="1">
    <location>
        <begin position="279"/>
        <end position="297"/>
    </location>
</feature>
<dbReference type="EMBL" id="JQCD01000024">
    <property type="protein sequence ID" value="KRN76968.1"/>
    <property type="molecule type" value="Genomic_DNA"/>
</dbReference>
<dbReference type="AlphaFoldDB" id="A0A0R2JI13"/>
<keyword evidence="3" id="KW-1185">Reference proteome</keyword>
<name>A0A0R2JI13_9LACO</name>
<dbReference type="STRING" id="1620.IV67_GL000480"/>
<organism evidence="2 3">
    <name type="scientific">Weissella minor</name>
    <dbReference type="NCBI Taxonomy" id="1620"/>
    <lineage>
        <taxon>Bacteria</taxon>
        <taxon>Bacillati</taxon>
        <taxon>Bacillota</taxon>
        <taxon>Bacilli</taxon>
        <taxon>Lactobacillales</taxon>
        <taxon>Lactobacillaceae</taxon>
        <taxon>Weissella</taxon>
    </lineage>
</organism>
<keyword evidence="1" id="KW-0472">Membrane</keyword>
<keyword evidence="1" id="KW-0812">Transmembrane</keyword>
<feature type="transmembrane region" description="Helical" evidence="1">
    <location>
        <begin position="304"/>
        <end position="324"/>
    </location>
</feature>
<gene>
    <name evidence="2" type="ORF">IV67_GL000480</name>
</gene>
<feature type="transmembrane region" description="Helical" evidence="1">
    <location>
        <begin position="361"/>
        <end position="378"/>
    </location>
</feature>
<comment type="caution">
    <text evidence="2">The sequence shown here is derived from an EMBL/GenBank/DDBJ whole genome shotgun (WGS) entry which is preliminary data.</text>
</comment>
<sequence>MLNLKRIKPLVIPLMICLILVTVVSGASPIYKTNQWNDTNAMLTMGRSLLQGTIPMKDIVDQRGPIMYFIYAFAALIKSNSFLGLYIIELINVFIIYALSFKLVKAVNVETMSPYWVSLVGPVALLTTSAFSQGGSPEEFGFASVLYLLVVLGTARENVTHIRPGTYYLLGLNMSLLFWSKYTLAGSYVFFFLTVGILLLWKLDFKQLFKVIIFSLLGFLTITALVLSFYIAVHGLNGLIDYYFVQNLTGYTTPVYNGLVQQNNIISKSMFIAIQIARMLWSHWIILLIILTSWFISIKNSRPIIIEMVTFIGSLVFITIGAAIMHYYALIIMSYFAVALIFLIKYLPYVVDKNTTQQSMFTFKFLTAFCILLMPFINNSNILNYVVRGTTTSINGENQWKAQRKFAKRMHKGYDKPTLLQVNSLDGGFYLAADIIPTTKYFHRLNMNYDQFPKMYDDLQESLATKKTDFVVVRVKNNNLDESDSNAMLKRKALRQVDEHLRPDLSQNYKVVDKEQDTFNKPMYYVLFEKVD</sequence>
<evidence type="ECO:0000313" key="3">
    <source>
        <dbReference type="Proteomes" id="UP000051673"/>
    </source>
</evidence>
<feature type="transmembrane region" description="Helical" evidence="1">
    <location>
        <begin position="83"/>
        <end position="101"/>
    </location>
</feature>
<feature type="transmembrane region" description="Helical" evidence="1">
    <location>
        <begin position="208"/>
        <end position="233"/>
    </location>
</feature>
<keyword evidence="1" id="KW-1133">Transmembrane helix</keyword>